<dbReference type="HAMAP" id="MF_00378">
    <property type="entry name" value="Exonuc_7_L"/>
    <property type="match status" value="1"/>
</dbReference>
<organism evidence="8 9">
    <name type="scientific">Methanobrevibacter curvatus</name>
    <dbReference type="NCBI Taxonomy" id="49547"/>
    <lineage>
        <taxon>Archaea</taxon>
        <taxon>Methanobacteriati</taxon>
        <taxon>Methanobacteriota</taxon>
        <taxon>Methanomada group</taxon>
        <taxon>Methanobacteria</taxon>
        <taxon>Methanobacteriales</taxon>
        <taxon>Methanobacteriaceae</taxon>
        <taxon>Methanobrevibacter</taxon>
    </lineage>
</organism>
<evidence type="ECO:0000256" key="1">
    <source>
        <dbReference type="ARBA" id="ARBA00022490"/>
    </source>
</evidence>
<sequence length="436" mass="50071">MNKQKNIRMWNEKMTNDNILTVSHLTSYLKAKISSDRKLRNINLRGEISNYKKYPSGHHYFGLKDEKSYIPSVMFSYASSSLNFQPSNGMKVIVSGKVDIYEAHGRYQFIVSAMEEDGLGNLHLKYEELKKKLKQEGMFQKPKKIIPPFTKKIGVVTSPKGAVIRDIITTVKRRWSIAEIILFPSLVQGNNAKYEIIEKIKMAEKFDIDVLIVGRGGGSMEDLWAFNEEIVVRAISESNIPIISAIGHETDTTLSDFVSDLRAPTPTAAAEQAVPNIIEVENRLDTNKIRLKKSIMKTLEKYDLILKKIMEKHILKDPMMFYQAKTEKMGFLFDKLIQLIQAKIDKSQETKEKLFKNLNEYMEKEIKESKNQLMRLNEKIIILNPLETIHRGYSIIKKGDKIISTVKNLSINDELDIEVKDGIIKSQIKKINPKTK</sequence>
<keyword evidence="9" id="KW-1185">Reference proteome</keyword>
<dbReference type="OrthoDB" id="60263at2157"/>
<keyword evidence="2" id="KW-0540">Nuclease</keyword>
<accession>A0A166CJ07</accession>
<evidence type="ECO:0000259" key="6">
    <source>
        <dbReference type="Pfam" id="PF02601"/>
    </source>
</evidence>
<keyword evidence="1" id="KW-0963">Cytoplasm</keyword>
<feature type="domain" description="OB-fold nucleic acid binding" evidence="7">
    <location>
        <begin position="20"/>
        <end position="115"/>
    </location>
</feature>
<keyword evidence="4" id="KW-0269">Exonuclease</keyword>
<feature type="coiled-coil region" evidence="5">
    <location>
        <begin position="337"/>
        <end position="379"/>
    </location>
</feature>
<dbReference type="STRING" id="49547.MBCUR_04550"/>
<reference evidence="8 9" key="1">
    <citation type="submission" date="2016-04" db="EMBL/GenBank/DDBJ databases">
        <title>Genome sequence of Methanobrevibacter curvatus DSM 11111.</title>
        <authorList>
            <person name="Poehlein A."/>
            <person name="Seedorf H."/>
            <person name="Daniel R."/>
        </authorList>
    </citation>
    <scope>NUCLEOTIDE SEQUENCE [LARGE SCALE GENOMIC DNA]</scope>
    <source>
        <strain evidence="8 9">DSM 11111</strain>
    </source>
</reference>
<evidence type="ECO:0000256" key="5">
    <source>
        <dbReference type="SAM" id="Coils"/>
    </source>
</evidence>
<dbReference type="GO" id="GO:0009318">
    <property type="term" value="C:exodeoxyribonuclease VII complex"/>
    <property type="evidence" value="ECO:0007669"/>
    <property type="project" value="InterPro"/>
</dbReference>
<dbReference type="PANTHER" id="PTHR30008">
    <property type="entry name" value="EXODEOXYRIBONUCLEASE 7 LARGE SUBUNIT"/>
    <property type="match status" value="1"/>
</dbReference>
<proteinExistence type="inferred from homology"/>
<dbReference type="Pfam" id="PF02601">
    <property type="entry name" value="Exonuc_VII_L"/>
    <property type="match status" value="1"/>
</dbReference>
<comment type="caution">
    <text evidence="8">The sequence shown here is derived from an EMBL/GenBank/DDBJ whole genome shotgun (WGS) entry which is preliminary data.</text>
</comment>
<dbReference type="InterPro" id="IPR025824">
    <property type="entry name" value="OB-fold_nuc-bd_dom"/>
</dbReference>
<dbReference type="GO" id="GO:0006308">
    <property type="term" value="P:DNA catabolic process"/>
    <property type="evidence" value="ECO:0007669"/>
    <property type="project" value="InterPro"/>
</dbReference>
<evidence type="ECO:0000256" key="3">
    <source>
        <dbReference type="ARBA" id="ARBA00022801"/>
    </source>
</evidence>
<dbReference type="EMBL" id="LWMV01000083">
    <property type="protein sequence ID" value="KZX14563.1"/>
    <property type="molecule type" value="Genomic_DNA"/>
</dbReference>
<dbReference type="NCBIfam" id="TIGR00237">
    <property type="entry name" value="xseA"/>
    <property type="match status" value="1"/>
</dbReference>
<evidence type="ECO:0000313" key="8">
    <source>
        <dbReference type="EMBL" id="KZX14563.1"/>
    </source>
</evidence>
<evidence type="ECO:0000256" key="2">
    <source>
        <dbReference type="ARBA" id="ARBA00022722"/>
    </source>
</evidence>
<dbReference type="CDD" id="cd04489">
    <property type="entry name" value="ExoVII_LU_OBF"/>
    <property type="match status" value="1"/>
</dbReference>
<dbReference type="GO" id="GO:0008855">
    <property type="term" value="F:exodeoxyribonuclease VII activity"/>
    <property type="evidence" value="ECO:0007669"/>
    <property type="project" value="UniProtKB-EC"/>
</dbReference>
<feature type="domain" description="Exonuclease VII large subunit C-terminal" evidence="6">
    <location>
        <begin position="141"/>
        <end position="426"/>
    </location>
</feature>
<evidence type="ECO:0000256" key="4">
    <source>
        <dbReference type="ARBA" id="ARBA00022839"/>
    </source>
</evidence>
<dbReference type="Pfam" id="PF13742">
    <property type="entry name" value="tRNA_anti_2"/>
    <property type="match status" value="1"/>
</dbReference>
<gene>
    <name evidence="8" type="primary">xseA</name>
    <name evidence="8" type="ORF">MBCUR_04550</name>
</gene>
<dbReference type="InterPro" id="IPR020579">
    <property type="entry name" value="Exonuc_VII_lsu_C"/>
</dbReference>
<dbReference type="RefSeq" id="WP_084269413.1">
    <property type="nucleotide sequence ID" value="NZ_LWMV01000083.1"/>
</dbReference>
<dbReference type="GO" id="GO:0003676">
    <property type="term" value="F:nucleic acid binding"/>
    <property type="evidence" value="ECO:0007669"/>
    <property type="project" value="InterPro"/>
</dbReference>
<protein>
    <submittedName>
        <fullName evidence="8">Exodeoxyribonuclease 7 large subunit</fullName>
        <ecNumber evidence="8">3.1.11.6</ecNumber>
    </submittedName>
</protein>
<evidence type="ECO:0000259" key="7">
    <source>
        <dbReference type="Pfam" id="PF13742"/>
    </source>
</evidence>
<dbReference type="Proteomes" id="UP000077245">
    <property type="component" value="Unassembled WGS sequence"/>
</dbReference>
<dbReference type="InterPro" id="IPR003753">
    <property type="entry name" value="Exonuc_VII_L"/>
</dbReference>
<keyword evidence="5" id="KW-0175">Coiled coil</keyword>
<evidence type="ECO:0000313" key="9">
    <source>
        <dbReference type="Proteomes" id="UP000077245"/>
    </source>
</evidence>
<keyword evidence="3 8" id="KW-0378">Hydrolase</keyword>
<dbReference type="PANTHER" id="PTHR30008:SF0">
    <property type="entry name" value="EXODEOXYRIBONUCLEASE 7 LARGE SUBUNIT"/>
    <property type="match status" value="1"/>
</dbReference>
<dbReference type="EC" id="3.1.11.6" evidence="8"/>
<dbReference type="AlphaFoldDB" id="A0A166CJ07"/>
<name>A0A166CJ07_9EURY</name>
<dbReference type="PATRIC" id="fig|49547.3.peg.474"/>